<evidence type="ECO:0000259" key="1">
    <source>
        <dbReference type="PROSITE" id="PS51192"/>
    </source>
</evidence>
<gene>
    <name evidence="2" type="ORF">IAB73_10540</name>
</gene>
<dbReference type="InterPro" id="IPR014001">
    <property type="entry name" value="Helicase_ATP-bd"/>
</dbReference>
<sequence>MCFSMLVIDELSSFKNSRAKRFLALKKVLGQFTRVVGLTGTPAPNGLEDLWPQMYLLDRGVRLGRTMHS</sequence>
<dbReference type="PROSITE" id="PS51192">
    <property type="entry name" value="HELICASE_ATP_BIND_1"/>
    <property type="match status" value="1"/>
</dbReference>
<dbReference type="Proteomes" id="UP000886887">
    <property type="component" value="Unassembled WGS sequence"/>
</dbReference>
<accession>A0A9D0ZDJ6</accession>
<dbReference type="AlphaFoldDB" id="A0A9D0ZDJ6"/>
<dbReference type="InterPro" id="IPR038718">
    <property type="entry name" value="SNF2-like_sf"/>
</dbReference>
<evidence type="ECO:0000313" key="3">
    <source>
        <dbReference type="Proteomes" id="UP000886887"/>
    </source>
</evidence>
<protein>
    <recommendedName>
        <fullName evidence="1">Helicase ATP-binding domain-containing protein</fullName>
    </recommendedName>
</protein>
<reference evidence="2" key="1">
    <citation type="submission" date="2020-10" db="EMBL/GenBank/DDBJ databases">
        <authorList>
            <person name="Gilroy R."/>
        </authorList>
    </citation>
    <scope>NUCLEOTIDE SEQUENCE</scope>
    <source>
        <strain evidence="2">ChiSxjej2B14-6234</strain>
    </source>
</reference>
<reference evidence="2" key="2">
    <citation type="journal article" date="2021" name="PeerJ">
        <title>Extensive microbial diversity within the chicken gut microbiome revealed by metagenomics and culture.</title>
        <authorList>
            <person name="Gilroy R."/>
            <person name="Ravi A."/>
            <person name="Getino M."/>
            <person name="Pursley I."/>
            <person name="Horton D.L."/>
            <person name="Alikhan N.F."/>
            <person name="Baker D."/>
            <person name="Gharbi K."/>
            <person name="Hall N."/>
            <person name="Watson M."/>
            <person name="Adriaenssens E.M."/>
            <person name="Foster-Nyarko E."/>
            <person name="Jarju S."/>
            <person name="Secka A."/>
            <person name="Antonio M."/>
            <person name="Oren A."/>
            <person name="Chaudhuri R.R."/>
            <person name="La Ragione R."/>
            <person name="Hildebrand F."/>
            <person name="Pallen M.J."/>
        </authorList>
    </citation>
    <scope>NUCLEOTIDE SEQUENCE</scope>
    <source>
        <strain evidence="2">ChiSxjej2B14-6234</strain>
    </source>
</reference>
<feature type="domain" description="Helicase ATP-binding" evidence="1">
    <location>
        <begin position="1"/>
        <end position="60"/>
    </location>
</feature>
<dbReference type="Gene3D" id="3.40.50.10810">
    <property type="entry name" value="Tandem AAA-ATPase domain"/>
    <property type="match status" value="1"/>
</dbReference>
<name>A0A9D0ZDJ6_9FIRM</name>
<evidence type="ECO:0000313" key="2">
    <source>
        <dbReference type="EMBL" id="HIQ72630.1"/>
    </source>
</evidence>
<dbReference type="EMBL" id="DVFJ01000037">
    <property type="protein sequence ID" value="HIQ72630.1"/>
    <property type="molecule type" value="Genomic_DNA"/>
</dbReference>
<dbReference type="SUPFAM" id="SSF52540">
    <property type="entry name" value="P-loop containing nucleoside triphosphate hydrolases"/>
    <property type="match status" value="1"/>
</dbReference>
<comment type="caution">
    <text evidence="2">The sequence shown here is derived from an EMBL/GenBank/DDBJ whole genome shotgun (WGS) entry which is preliminary data.</text>
</comment>
<dbReference type="Pfam" id="PF00176">
    <property type="entry name" value="SNF2-rel_dom"/>
    <property type="match status" value="1"/>
</dbReference>
<dbReference type="InterPro" id="IPR000330">
    <property type="entry name" value="SNF2_N"/>
</dbReference>
<dbReference type="GO" id="GO:0005524">
    <property type="term" value="F:ATP binding"/>
    <property type="evidence" value="ECO:0007669"/>
    <property type="project" value="InterPro"/>
</dbReference>
<organism evidence="2 3">
    <name type="scientific">Candidatus Onthenecus intestinigallinarum</name>
    <dbReference type="NCBI Taxonomy" id="2840875"/>
    <lineage>
        <taxon>Bacteria</taxon>
        <taxon>Bacillati</taxon>
        <taxon>Bacillota</taxon>
        <taxon>Clostridia</taxon>
        <taxon>Eubacteriales</taxon>
        <taxon>Candidatus Onthenecus</taxon>
    </lineage>
</organism>
<proteinExistence type="predicted"/>
<dbReference type="InterPro" id="IPR027417">
    <property type="entry name" value="P-loop_NTPase"/>
</dbReference>